<reference evidence="1" key="1">
    <citation type="journal article" date="2019" name="Emerg. Microbes Infect.">
        <title>Comprehensive subspecies identification of 175 nontuberculous mycobacteria species based on 7547 genomic profiles.</title>
        <authorList>
            <person name="Matsumoto Y."/>
            <person name="Kinjo T."/>
            <person name="Motooka D."/>
            <person name="Nabeya D."/>
            <person name="Jung N."/>
            <person name="Uechi K."/>
            <person name="Horii T."/>
            <person name="Iida T."/>
            <person name="Fujita J."/>
            <person name="Nakamura S."/>
        </authorList>
    </citation>
    <scope>NUCLEOTIDE SEQUENCE [LARGE SCALE GENOMIC DNA]</scope>
    <source>
        <strain evidence="1">JCM 13671</strain>
    </source>
</reference>
<name>A0A7I7Y2V7_9MYCO</name>
<dbReference type="OrthoDB" id="4762325at2"/>
<proteinExistence type="predicted"/>
<reference evidence="1" key="2">
    <citation type="submission" date="2020-02" db="EMBL/GenBank/DDBJ databases">
        <authorList>
            <person name="Matsumoto Y."/>
            <person name="Motooka D."/>
            <person name="Nakamura S."/>
        </authorList>
    </citation>
    <scope>NUCLEOTIDE SEQUENCE</scope>
    <source>
        <strain evidence="1">JCM 13671</strain>
    </source>
</reference>
<keyword evidence="2" id="KW-1185">Reference proteome</keyword>
<dbReference type="AlphaFoldDB" id="A0A7I7Y2V7"/>
<accession>A0A7I7Y2V7</accession>
<evidence type="ECO:0000313" key="2">
    <source>
        <dbReference type="Proteomes" id="UP000466931"/>
    </source>
</evidence>
<gene>
    <name evidence="1" type="ORF">MCNF_40680</name>
</gene>
<evidence type="ECO:0000313" key="1">
    <source>
        <dbReference type="EMBL" id="BBZ35463.1"/>
    </source>
</evidence>
<protein>
    <submittedName>
        <fullName evidence="1">Uncharacterized protein</fullName>
    </submittedName>
</protein>
<organism evidence="1 2">
    <name type="scientific">Mycolicibacterium confluentis</name>
    <dbReference type="NCBI Taxonomy" id="28047"/>
    <lineage>
        <taxon>Bacteria</taxon>
        <taxon>Bacillati</taxon>
        <taxon>Actinomycetota</taxon>
        <taxon>Actinomycetes</taxon>
        <taxon>Mycobacteriales</taxon>
        <taxon>Mycobacteriaceae</taxon>
        <taxon>Mycolicibacterium</taxon>
    </lineage>
</organism>
<dbReference type="EMBL" id="AP022612">
    <property type="protein sequence ID" value="BBZ35463.1"/>
    <property type="molecule type" value="Genomic_DNA"/>
</dbReference>
<sequence length="179" mass="19272">MVPESRSPWFTPFDTASLPLTEPHHAPIFDTGPHPMPLGGGDVLVDEGPRPEAVDSGPQDALENSEPIPVPVPPVVVPGQYLYVKWWKLLLVTSGVWAVAGAVGLGFFYWWFHAVDKTWPDFSVLVYVIACVVAALLLSMAEQKPRLAMASIAVLTAPFASGAAAAALYGMYVFGWLTP</sequence>
<dbReference type="Proteomes" id="UP000466931">
    <property type="component" value="Chromosome"/>
</dbReference>